<dbReference type="EMBL" id="JAUCGM010000241">
    <property type="protein sequence ID" value="MDM8562662.1"/>
    <property type="molecule type" value="Genomic_DNA"/>
</dbReference>
<keyword evidence="3" id="KW-1185">Reference proteome</keyword>
<dbReference type="InterPro" id="IPR022409">
    <property type="entry name" value="PKD/Chitinase_dom"/>
</dbReference>
<dbReference type="Gene3D" id="2.60.40.10">
    <property type="entry name" value="Immunoglobulins"/>
    <property type="match status" value="2"/>
</dbReference>
<protein>
    <submittedName>
        <fullName evidence="2">PKD domain-containing protein</fullName>
    </submittedName>
</protein>
<proteinExistence type="predicted"/>
<dbReference type="Pfam" id="PF18911">
    <property type="entry name" value="PKD_4"/>
    <property type="match status" value="1"/>
</dbReference>
<evidence type="ECO:0000313" key="3">
    <source>
        <dbReference type="Proteomes" id="UP001171945"/>
    </source>
</evidence>
<name>A0ABT7VSX2_9GAMM</name>
<gene>
    <name evidence="2" type="ORF">QUF54_04835</name>
</gene>
<dbReference type="InterPro" id="IPR000601">
    <property type="entry name" value="PKD_dom"/>
</dbReference>
<feature type="domain" description="PKD" evidence="1">
    <location>
        <begin position="486"/>
        <end position="568"/>
    </location>
</feature>
<evidence type="ECO:0000313" key="2">
    <source>
        <dbReference type="EMBL" id="MDM8562662.1"/>
    </source>
</evidence>
<organism evidence="2 3">
    <name type="scientific">Candidatus Marithioploca araucensis</name>
    <dbReference type="NCBI Taxonomy" id="70273"/>
    <lineage>
        <taxon>Bacteria</taxon>
        <taxon>Pseudomonadati</taxon>
        <taxon>Pseudomonadota</taxon>
        <taxon>Gammaproteobacteria</taxon>
        <taxon>Thiotrichales</taxon>
        <taxon>Thiotrichaceae</taxon>
        <taxon>Candidatus Marithioploca</taxon>
    </lineage>
</organism>
<accession>A0ABT7VSX2</accession>
<dbReference type="Proteomes" id="UP001171945">
    <property type="component" value="Unassembled WGS sequence"/>
</dbReference>
<dbReference type="PROSITE" id="PS50093">
    <property type="entry name" value="PKD"/>
    <property type="match status" value="1"/>
</dbReference>
<comment type="caution">
    <text evidence="2">The sequence shown here is derived from an EMBL/GenBank/DDBJ whole genome shotgun (WGS) entry which is preliminary data.</text>
</comment>
<dbReference type="SMART" id="SM00089">
    <property type="entry name" value="PKD"/>
    <property type="match status" value="1"/>
</dbReference>
<sequence>ISTSIDIQVRAFCNYGTLQLGDGPDGPVNLTITFSELFANLVKDSGMQNQGQIVVEKTGDWWGSEPMPNGSSITLKSNWKETCATLIDLNQTGQELTQAQQEQLLHCDDNNDDWSDDNRKGLFGLFYNEGKIEAGRGYGEITLDDRPWPSTNGSNGGSLNVSAARIIQKGIIRAGDGGDGGEGYSGGQGGKAILQADFDVTATPQSVTSSGKGGNAIARCADVQECSLDGNFSCNCPEGVEPPQAKFGKGGDLWLWAPNVKFQGQATAGKSLYIEPDIMLSGTEMQLTAEEDVVVFGGDGWELNLSNLSDEAIVAGRNIILAVGAGGVIDLRGNSSKVFKAGGKVEIHADTVLLDEGVQLEDLIEAEEIIVGHSKILYHAVLSGYQQVSGQPNTTVPISLTVYNGGPKEDTYTLSAVSASGWVVSGLPTTLPIEGLGQSELALNVTLPATPGATDTITVTATSQADPTVVATTEIRVNVIEDAGKPTASFTASPISGDAPLEVSLDASASSDDPDGTIESYTWAASNEDTANGVTTTMTFTKKGSYLIVLTVTDNDGNTATTERTISVGSPNLVGLANFTATTKDDGIHLDWETVSEIDNAGFYIVRARDENGKYTEVIRITEQLIQSVDGSINGASYSYVDSNVISGNTFYYALEDIEFSGKRTIHLEFIDSATAK</sequence>
<dbReference type="CDD" id="cd00146">
    <property type="entry name" value="PKD"/>
    <property type="match status" value="1"/>
</dbReference>
<dbReference type="InterPro" id="IPR013783">
    <property type="entry name" value="Ig-like_fold"/>
</dbReference>
<evidence type="ECO:0000259" key="1">
    <source>
        <dbReference type="PROSITE" id="PS50093"/>
    </source>
</evidence>
<reference evidence="2" key="1">
    <citation type="submission" date="2023-06" db="EMBL/GenBank/DDBJ databases">
        <title>Uncultivated large filamentous bacteria from sulfidic sediments reveal new species and different genomic features in energy metabolism and defense.</title>
        <authorList>
            <person name="Fonseca A."/>
        </authorList>
    </citation>
    <scope>NUCLEOTIDE SEQUENCE</scope>
    <source>
        <strain evidence="2">HSG4</strain>
    </source>
</reference>
<dbReference type="SUPFAM" id="SSF49299">
    <property type="entry name" value="PKD domain"/>
    <property type="match status" value="1"/>
</dbReference>
<feature type="non-terminal residue" evidence="2">
    <location>
        <position position="1"/>
    </location>
</feature>
<dbReference type="InterPro" id="IPR035986">
    <property type="entry name" value="PKD_dom_sf"/>
</dbReference>